<evidence type="ECO:0000256" key="1">
    <source>
        <dbReference type="ARBA" id="ARBA00004123"/>
    </source>
</evidence>
<evidence type="ECO:0000256" key="3">
    <source>
        <dbReference type="ARBA" id="ARBA00022737"/>
    </source>
</evidence>
<evidence type="ECO:0000313" key="5">
    <source>
        <dbReference type="EMBL" id="QQP55708.1"/>
    </source>
</evidence>
<dbReference type="GO" id="GO:0005634">
    <property type="term" value="C:nucleus"/>
    <property type="evidence" value="ECO:0007669"/>
    <property type="project" value="UniProtKB-SubCell"/>
</dbReference>
<feature type="domain" description="NLE" evidence="4">
    <location>
        <begin position="3"/>
        <end position="68"/>
    </location>
</feature>
<reference evidence="6" key="1">
    <citation type="submission" date="2021-01" db="EMBL/GenBank/DDBJ databases">
        <title>Caligus Genome Assembly.</title>
        <authorList>
            <person name="Gallardo-Escarate C."/>
        </authorList>
    </citation>
    <scope>NUCLEOTIDE SEQUENCE [LARGE SCALE GENOMIC DNA]</scope>
</reference>
<dbReference type="OrthoDB" id="10251381at2759"/>
<gene>
    <name evidence="5" type="ORF">FKW44_000139</name>
</gene>
<keyword evidence="6" id="KW-1185">Reference proteome</keyword>
<keyword evidence="2" id="KW-0853">WD repeat</keyword>
<dbReference type="InterPro" id="IPR012972">
    <property type="entry name" value="NLE"/>
</dbReference>
<keyword evidence="3" id="KW-0677">Repeat</keyword>
<dbReference type="EMBL" id="CP045890">
    <property type="protein sequence ID" value="QQP55708.1"/>
    <property type="molecule type" value="Genomic_DNA"/>
</dbReference>
<accession>A0A7T8KGW1</accession>
<sequence length="95" mass="10489">MNIQIRFVTDEPQYAVPSTELSVPASIDPKGLNNLLRGLLEESTETEKLPDFSFIILNDLLKDSLEAFSPPKMVSQSLKVSSRSATLPSLSLRVL</sequence>
<proteinExistence type="predicted"/>
<evidence type="ECO:0000313" key="6">
    <source>
        <dbReference type="Proteomes" id="UP000595437"/>
    </source>
</evidence>
<dbReference type="Proteomes" id="UP000595437">
    <property type="component" value="Chromosome 1"/>
</dbReference>
<comment type="subcellular location">
    <subcellularLocation>
        <location evidence="1">Nucleus</location>
    </subcellularLocation>
</comment>
<name>A0A7T8KGW1_CALRO</name>
<evidence type="ECO:0000256" key="2">
    <source>
        <dbReference type="ARBA" id="ARBA00022574"/>
    </source>
</evidence>
<evidence type="ECO:0000259" key="4">
    <source>
        <dbReference type="Pfam" id="PF08154"/>
    </source>
</evidence>
<organism evidence="5 6">
    <name type="scientific">Caligus rogercresseyi</name>
    <name type="common">Sea louse</name>
    <dbReference type="NCBI Taxonomy" id="217165"/>
    <lineage>
        <taxon>Eukaryota</taxon>
        <taxon>Metazoa</taxon>
        <taxon>Ecdysozoa</taxon>
        <taxon>Arthropoda</taxon>
        <taxon>Crustacea</taxon>
        <taxon>Multicrustacea</taxon>
        <taxon>Hexanauplia</taxon>
        <taxon>Copepoda</taxon>
        <taxon>Siphonostomatoida</taxon>
        <taxon>Caligidae</taxon>
        <taxon>Caligus</taxon>
    </lineage>
</organism>
<dbReference type="AlphaFoldDB" id="A0A7T8KGW1"/>
<dbReference type="Pfam" id="PF08154">
    <property type="entry name" value="NLE"/>
    <property type="match status" value="1"/>
</dbReference>
<protein>
    <submittedName>
        <fullName evidence="5">Ribosome biogenesis protein WDR12 -like protein</fullName>
    </submittedName>
</protein>